<protein>
    <submittedName>
        <fullName evidence="1">Uncharacterized protein</fullName>
    </submittedName>
</protein>
<dbReference type="AlphaFoldDB" id="A0AAV4V3W0"/>
<reference evidence="1 2" key="1">
    <citation type="submission" date="2021-06" db="EMBL/GenBank/DDBJ databases">
        <title>Caerostris extrusa draft genome.</title>
        <authorList>
            <person name="Kono N."/>
            <person name="Arakawa K."/>
        </authorList>
    </citation>
    <scope>NUCLEOTIDE SEQUENCE [LARGE SCALE GENOMIC DNA]</scope>
</reference>
<name>A0AAV4V3W0_CAEEX</name>
<proteinExistence type="predicted"/>
<accession>A0AAV4V3W0</accession>
<sequence length="52" mass="6179">CRQLQLVPRLRKMIRNSRRGRRNRRVHFQLPLPTRREVAASQCPSDQLAQKG</sequence>
<gene>
    <name evidence="1" type="ORF">CEXT_738821</name>
</gene>
<dbReference type="Proteomes" id="UP001054945">
    <property type="component" value="Unassembled WGS sequence"/>
</dbReference>
<comment type="caution">
    <text evidence="1">The sequence shown here is derived from an EMBL/GenBank/DDBJ whole genome shotgun (WGS) entry which is preliminary data.</text>
</comment>
<keyword evidence="2" id="KW-1185">Reference proteome</keyword>
<organism evidence="1 2">
    <name type="scientific">Caerostris extrusa</name>
    <name type="common">Bark spider</name>
    <name type="synonym">Caerostris bankana</name>
    <dbReference type="NCBI Taxonomy" id="172846"/>
    <lineage>
        <taxon>Eukaryota</taxon>
        <taxon>Metazoa</taxon>
        <taxon>Ecdysozoa</taxon>
        <taxon>Arthropoda</taxon>
        <taxon>Chelicerata</taxon>
        <taxon>Arachnida</taxon>
        <taxon>Araneae</taxon>
        <taxon>Araneomorphae</taxon>
        <taxon>Entelegynae</taxon>
        <taxon>Araneoidea</taxon>
        <taxon>Araneidae</taxon>
        <taxon>Caerostris</taxon>
    </lineage>
</organism>
<evidence type="ECO:0000313" key="1">
    <source>
        <dbReference type="EMBL" id="GIY64956.1"/>
    </source>
</evidence>
<feature type="non-terminal residue" evidence="1">
    <location>
        <position position="1"/>
    </location>
</feature>
<evidence type="ECO:0000313" key="2">
    <source>
        <dbReference type="Proteomes" id="UP001054945"/>
    </source>
</evidence>
<dbReference type="EMBL" id="BPLR01013944">
    <property type="protein sequence ID" value="GIY64956.1"/>
    <property type="molecule type" value="Genomic_DNA"/>
</dbReference>